<gene>
    <name evidence="4" type="ORF">LCGC14_3023640</name>
</gene>
<evidence type="ECO:0000259" key="3">
    <source>
        <dbReference type="Pfam" id="PF19833"/>
    </source>
</evidence>
<dbReference type="GO" id="GO:0016787">
    <property type="term" value="F:hydrolase activity"/>
    <property type="evidence" value="ECO:0007669"/>
    <property type="project" value="UniProtKB-KW"/>
</dbReference>
<dbReference type="GO" id="GO:0003678">
    <property type="term" value="F:DNA helicase activity"/>
    <property type="evidence" value="ECO:0007669"/>
    <property type="project" value="TreeGrafter"/>
</dbReference>
<name>A0A0F8WUY8_9ZZZZ</name>
<evidence type="ECO:0000256" key="2">
    <source>
        <dbReference type="ARBA" id="ARBA00022806"/>
    </source>
</evidence>
<dbReference type="Pfam" id="PF19833">
    <property type="entry name" value="RecG_dom3_C"/>
    <property type="match status" value="1"/>
</dbReference>
<accession>A0A0F8WUY8</accession>
<keyword evidence="2" id="KW-0547">Nucleotide-binding</keyword>
<dbReference type="SUPFAM" id="SSF52540">
    <property type="entry name" value="P-loop containing nucleoside triphosphate hydrolases"/>
    <property type="match status" value="1"/>
</dbReference>
<dbReference type="PANTHER" id="PTHR47964:SF1">
    <property type="entry name" value="ATP-DEPENDENT DNA HELICASE HOMOLOG RECG, CHLOROPLASTIC"/>
    <property type="match status" value="1"/>
</dbReference>
<dbReference type="PANTHER" id="PTHR47964">
    <property type="entry name" value="ATP-DEPENDENT DNA HELICASE HOMOLOG RECG, CHLOROPLASTIC"/>
    <property type="match status" value="1"/>
</dbReference>
<dbReference type="AlphaFoldDB" id="A0A0F8WUY8"/>
<evidence type="ECO:0000256" key="1">
    <source>
        <dbReference type="ARBA" id="ARBA00022801"/>
    </source>
</evidence>
<feature type="domain" description="ATP-dependent DNA helicase RecG" evidence="3">
    <location>
        <begin position="41"/>
        <end position="87"/>
    </location>
</feature>
<keyword evidence="2" id="KW-0347">Helicase</keyword>
<dbReference type="Gene3D" id="3.40.50.300">
    <property type="entry name" value="P-loop containing nucleotide triphosphate hydrolases"/>
    <property type="match status" value="1"/>
</dbReference>
<dbReference type="InterPro" id="IPR047112">
    <property type="entry name" value="RecG/Mfd"/>
</dbReference>
<sequence>SQLHQLRGRVCRSTDTVFCFLVSETSNPTSIARLEVIEKCNDGFEIAEEDLRLRGAGEVFSTHQTGLPDLKFVSLVDDYDLMIEAKETVQAGSVRSGVKEMMVLKYGDSLELGEVV</sequence>
<organism evidence="4">
    <name type="scientific">marine sediment metagenome</name>
    <dbReference type="NCBI Taxonomy" id="412755"/>
    <lineage>
        <taxon>unclassified sequences</taxon>
        <taxon>metagenomes</taxon>
        <taxon>ecological metagenomes</taxon>
    </lineage>
</organism>
<comment type="caution">
    <text evidence="4">The sequence shown here is derived from an EMBL/GenBank/DDBJ whole genome shotgun (WGS) entry which is preliminary data.</text>
</comment>
<protein>
    <recommendedName>
        <fullName evidence="3">ATP-dependent DNA helicase RecG domain-containing protein</fullName>
    </recommendedName>
</protein>
<keyword evidence="2" id="KW-0067">ATP-binding</keyword>
<dbReference type="EMBL" id="LAZR01062932">
    <property type="protein sequence ID" value="KKK60508.1"/>
    <property type="molecule type" value="Genomic_DNA"/>
</dbReference>
<dbReference type="InterPro" id="IPR045562">
    <property type="entry name" value="RecG_dom3_C"/>
</dbReference>
<proteinExistence type="predicted"/>
<reference evidence="4" key="1">
    <citation type="journal article" date="2015" name="Nature">
        <title>Complex archaea that bridge the gap between prokaryotes and eukaryotes.</title>
        <authorList>
            <person name="Spang A."/>
            <person name="Saw J.H."/>
            <person name="Jorgensen S.L."/>
            <person name="Zaremba-Niedzwiedzka K."/>
            <person name="Martijn J."/>
            <person name="Lind A.E."/>
            <person name="van Eijk R."/>
            <person name="Schleper C."/>
            <person name="Guy L."/>
            <person name="Ettema T.J."/>
        </authorList>
    </citation>
    <scope>NUCLEOTIDE SEQUENCE</scope>
</reference>
<keyword evidence="1" id="KW-0378">Hydrolase</keyword>
<evidence type="ECO:0000313" key="4">
    <source>
        <dbReference type="EMBL" id="KKK60508.1"/>
    </source>
</evidence>
<dbReference type="GO" id="GO:0006281">
    <property type="term" value="P:DNA repair"/>
    <property type="evidence" value="ECO:0007669"/>
    <property type="project" value="InterPro"/>
</dbReference>
<dbReference type="InterPro" id="IPR027417">
    <property type="entry name" value="P-loop_NTPase"/>
</dbReference>
<feature type="non-terminal residue" evidence="4">
    <location>
        <position position="1"/>
    </location>
</feature>